<evidence type="ECO:0000313" key="3">
    <source>
        <dbReference type="Proteomes" id="UP000660675"/>
    </source>
</evidence>
<accession>A0ABQ2W7Z6</accession>
<keyword evidence="3" id="KW-1185">Reference proteome</keyword>
<evidence type="ECO:0000313" key="2">
    <source>
        <dbReference type="EMBL" id="GGV95134.1"/>
    </source>
</evidence>
<dbReference type="Proteomes" id="UP000660675">
    <property type="component" value="Unassembled WGS sequence"/>
</dbReference>
<protein>
    <submittedName>
        <fullName evidence="2">Uncharacterized protein</fullName>
    </submittedName>
</protein>
<dbReference type="EMBL" id="BMTF01000030">
    <property type="protein sequence ID" value="GGV95134.1"/>
    <property type="molecule type" value="Genomic_DNA"/>
</dbReference>
<reference evidence="3" key="1">
    <citation type="journal article" date="2019" name="Int. J. Syst. Evol. Microbiol.">
        <title>The Global Catalogue of Microorganisms (GCM) 10K type strain sequencing project: providing services to taxonomists for standard genome sequencing and annotation.</title>
        <authorList>
            <consortium name="The Broad Institute Genomics Platform"/>
            <consortium name="The Broad Institute Genome Sequencing Center for Infectious Disease"/>
            <person name="Wu L."/>
            <person name="Ma J."/>
        </authorList>
    </citation>
    <scope>NUCLEOTIDE SEQUENCE [LARGE SCALE GENOMIC DNA]</scope>
    <source>
        <strain evidence="3">JCM 4376</strain>
    </source>
</reference>
<name>A0ABQ2W7Z6_9ACTN</name>
<organism evidence="2 3">
    <name type="scientific">Streptomyces gelaticus</name>
    <dbReference type="NCBI Taxonomy" id="285446"/>
    <lineage>
        <taxon>Bacteria</taxon>
        <taxon>Bacillati</taxon>
        <taxon>Actinomycetota</taxon>
        <taxon>Actinomycetes</taxon>
        <taxon>Kitasatosporales</taxon>
        <taxon>Streptomycetaceae</taxon>
        <taxon>Streptomyces</taxon>
    </lineage>
</organism>
<sequence>MISDWKSDRTGSALRGDNPTALRRPSAGFAAIGDGQFLPGYSVLLVDGPQVQRLSELPRSSPEDRQDLDPAATGAPVTEEA</sequence>
<evidence type="ECO:0000256" key="1">
    <source>
        <dbReference type="SAM" id="MobiDB-lite"/>
    </source>
</evidence>
<feature type="region of interest" description="Disordered" evidence="1">
    <location>
        <begin position="54"/>
        <end position="81"/>
    </location>
</feature>
<proteinExistence type="predicted"/>
<feature type="region of interest" description="Disordered" evidence="1">
    <location>
        <begin position="1"/>
        <end position="23"/>
    </location>
</feature>
<gene>
    <name evidence="2" type="ORF">GCM10015535_61950</name>
</gene>
<comment type="caution">
    <text evidence="2">The sequence shown here is derived from an EMBL/GenBank/DDBJ whole genome shotgun (WGS) entry which is preliminary data.</text>
</comment>